<accession>A0ABQ1UYK3</accession>
<organism evidence="1 2">
    <name type="scientific">Echinicola rosea</name>
    <dbReference type="NCBI Taxonomy" id="1807691"/>
    <lineage>
        <taxon>Bacteria</taxon>
        <taxon>Pseudomonadati</taxon>
        <taxon>Bacteroidota</taxon>
        <taxon>Cytophagia</taxon>
        <taxon>Cytophagales</taxon>
        <taxon>Cyclobacteriaceae</taxon>
        <taxon>Echinicola</taxon>
    </lineage>
</organism>
<name>A0ABQ1UYK3_9BACT</name>
<dbReference type="EMBL" id="BMIU01000006">
    <property type="protein sequence ID" value="GGF28407.1"/>
    <property type="molecule type" value="Genomic_DNA"/>
</dbReference>
<reference evidence="2" key="1">
    <citation type="journal article" date="2019" name="Int. J. Syst. Evol. Microbiol.">
        <title>The Global Catalogue of Microorganisms (GCM) 10K type strain sequencing project: providing services to taxonomists for standard genome sequencing and annotation.</title>
        <authorList>
            <consortium name="The Broad Institute Genomics Platform"/>
            <consortium name="The Broad Institute Genome Sequencing Center for Infectious Disease"/>
            <person name="Wu L."/>
            <person name="Ma J."/>
        </authorList>
    </citation>
    <scope>NUCLEOTIDE SEQUENCE [LARGE SCALE GENOMIC DNA]</scope>
    <source>
        <strain evidence="2">CGMCC 1.15407</strain>
    </source>
</reference>
<proteinExistence type="predicted"/>
<keyword evidence="2" id="KW-1185">Reference proteome</keyword>
<evidence type="ECO:0000313" key="2">
    <source>
        <dbReference type="Proteomes" id="UP000647339"/>
    </source>
</evidence>
<gene>
    <name evidence="1" type="ORF">GCM10011339_15780</name>
</gene>
<evidence type="ECO:0008006" key="3">
    <source>
        <dbReference type="Google" id="ProtNLM"/>
    </source>
</evidence>
<dbReference type="RefSeq" id="WP_187328801.1">
    <property type="nucleotide sequence ID" value="NZ_BMIU01000006.1"/>
</dbReference>
<protein>
    <recommendedName>
        <fullName evidence="3">NTPase</fullName>
    </recommendedName>
</protein>
<dbReference type="Proteomes" id="UP000647339">
    <property type="component" value="Unassembled WGS sequence"/>
</dbReference>
<evidence type="ECO:0000313" key="1">
    <source>
        <dbReference type="EMBL" id="GGF28407.1"/>
    </source>
</evidence>
<sequence length="351" mass="39105">MQYNEILALSVKSFLILISAFLVPVQTFCQSQLPPQFLDGKTIVFISNAPGARPIMQWEGIAKEVHPAVVEAGGDPVAYYELEEVTLSEEIQRAYASTFSQRLIRNILIITRTSNGDFYTNILEYSGNESIINPTSPWSLHSGDIKTLKESLIAAGKGRRSKNLMPLDVPTFLPPLVGGQQSANSTAASSIPVSARFVAKNPLNLDIFKLGIPLSGASGETALLTRYRYDLYGKSEEEALAAQKAEKANLERIFDQYYPHQTEFLTEIRSDDQLIDDRIQFVLTRVEGREADLMESMGLNPSGLNNPDRIVVKYYIKFLVRNELYIGPKWDADPDGQIALVNFLKNLQIAP</sequence>
<comment type="caution">
    <text evidence="1">The sequence shown here is derived from an EMBL/GenBank/DDBJ whole genome shotgun (WGS) entry which is preliminary data.</text>
</comment>